<proteinExistence type="predicted"/>
<accession>I4B297</accession>
<evidence type="ECO:0000313" key="2">
    <source>
        <dbReference type="Proteomes" id="UP000006048"/>
    </source>
</evidence>
<dbReference type="EMBL" id="CP002959">
    <property type="protein sequence ID" value="AFM11404.1"/>
    <property type="molecule type" value="Genomic_DNA"/>
</dbReference>
<dbReference type="RefSeq" id="WP_014801922.1">
    <property type="nucleotide sequence ID" value="NC_018020.1"/>
</dbReference>
<reference evidence="1 2" key="1">
    <citation type="submission" date="2012-06" db="EMBL/GenBank/DDBJ databases">
        <title>The complete chromosome of genome of Turneriella parva DSM 21527.</title>
        <authorList>
            <consortium name="US DOE Joint Genome Institute (JGI-PGF)"/>
            <person name="Lucas S."/>
            <person name="Han J."/>
            <person name="Lapidus A."/>
            <person name="Bruce D."/>
            <person name="Goodwin L."/>
            <person name="Pitluck S."/>
            <person name="Peters L."/>
            <person name="Kyrpides N."/>
            <person name="Mavromatis K."/>
            <person name="Ivanova N."/>
            <person name="Mikhailova N."/>
            <person name="Chertkov O."/>
            <person name="Detter J.C."/>
            <person name="Tapia R."/>
            <person name="Han C."/>
            <person name="Land M."/>
            <person name="Hauser L."/>
            <person name="Markowitz V."/>
            <person name="Cheng J.-F."/>
            <person name="Hugenholtz P."/>
            <person name="Woyke T."/>
            <person name="Wu D."/>
            <person name="Gronow S."/>
            <person name="Wellnitz S."/>
            <person name="Brambilla E."/>
            <person name="Klenk H.-P."/>
            <person name="Eisen J.A."/>
        </authorList>
    </citation>
    <scope>NUCLEOTIDE SEQUENCE [LARGE SCALE GENOMIC DNA]</scope>
    <source>
        <strain evidence="2">ATCC BAA-1111 / DSM 21527 / NCTC 11395 / H</strain>
    </source>
</reference>
<dbReference type="InterPro" id="IPR035994">
    <property type="entry name" value="Nucleoside_phosphorylase_sf"/>
</dbReference>
<dbReference type="GO" id="GO:0009116">
    <property type="term" value="P:nucleoside metabolic process"/>
    <property type="evidence" value="ECO:0007669"/>
    <property type="project" value="InterPro"/>
</dbReference>
<keyword evidence="2" id="KW-1185">Reference proteome</keyword>
<dbReference type="STRING" id="869212.Turpa_0753"/>
<sequence length="227" mass="25397">MIALLVATRAEAHFFLKEMRGVKSAGIFHYRGQFAGKSAALFLTRPGVHSREQVRRFLRLHRYDAIINCGSCASLTAEMAHLHSALVGAVVSPGHKWLTIATGVRKCVSVSHLVADDDSKALLRETSGADILDMETYTIAGITAEKEFAAVPFYALRVVDDLAGEELYLKKEQMLREMTLRRPTGRPTLRDILRLGIWDYSRILWRRHRVARAIAAAAERLVVNLKS</sequence>
<dbReference type="KEGG" id="tpx:Turpa_0753"/>
<dbReference type="Proteomes" id="UP000006048">
    <property type="component" value="Chromosome"/>
</dbReference>
<organism evidence="1 2">
    <name type="scientific">Turneriella parva (strain ATCC BAA-1111 / DSM 21527 / NCTC 11395 / H)</name>
    <name type="common">Leptospira parva</name>
    <dbReference type="NCBI Taxonomy" id="869212"/>
    <lineage>
        <taxon>Bacteria</taxon>
        <taxon>Pseudomonadati</taxon>
        <taxon>Spirochaetota</taxon>
        <taxon>Spirochaetia</taxon>
        <taxon>Leptospirales</taxon>
        <taxon>Leptospiraceae</taxon>
        <taxon>Turneriella</taxon>
    </lineage>
</organism>
<dbReference type="GO" id="GO:0003824">
    <property type="term" value="F:catalytic activity"/>
    <property type="evidence" value="ECO:0007669"/>
    <property type="project" value="InterPro"/>
</dbReference>
<protein>
    <submittedName>
        <fullName evidence="1">Purine or other phosphorylase family 1</fullName>
    </submittedName>
</protein>
<gene>
    <name evidence="1" type="ordered locus">Turpa_0753</name>
</gene>
<dbReference type="SUPFAM" id="SSF53167">
    <property type="entry name" value="Purine and uridine phosphorylases"/>
    <property type="match status" value="1"/>
</dbReference>
<dbReference type="HOGENOM" id="CLU_1219273_0_0_12"/>
<dbReference type="AlphaFoldDB" id="I4B297"/>
<evidence type="ECO:0000313" key="1">
    <source>
        <dbReference type="EMBL" id="AFM11404.1"/>
    </source>
</evidence>
<name>I4B297_TURPD</name>
<dbReference type="Gene3D" id="3.40.50.1580">
    <property type="entry name" value="Nucleoside phosphorylase domain"/>
    <property type="match status" value="1"/>
</dbReference>